<reference evidence="10 11" key="1">
    <citation type="submission" date="2017-05" db="EMBL/GenBank/DDBJ databases">
        <title>Lactobacillus johnsonii from commercial turkeys.</title>
        <authorList>
            <person name="Johnson T.J."/>
            <person name="Youmans B."/>
        </authorList>
    </citation>
    <scope>NUCLEOTIDE SEQUENCE [LARGE SCALE GENOMIC DNA]</scope>
    <source>
        <strain evidence="10 11">UMNLJ114</strain>
    </source>
</reference>
<dbReference type="PANTHER" id="PTHR43394:SF1">
    <property type="entry name" value="ATP-BINDING CASSETTE SUB-FAMILY B MEMBER 10, MITOCHONDRIAL"/>
    <property type="match status" value="1"/>
</dbReference>
<dbReference type="SUPFAM" id="SSF90123">
    <property type="entry name" value="ABC transporter transmembrane region"/>
    <property type="match status" value="1"/>
</dbReference>
<evidence type="ECO:0000256" key="3">
    <source>
        <dbReference type="ARBA" id="ARBA00022741"/>
    </source>
</evidence>
<feature type="transmembrane region" description="Helical" evidence="7">
    <location>
        <begin position="249"/>
        <end position="269"/>
    </location>
</feature>
<dbReference type="Proteomes" id="UP000216008">
    <property type="component" value="Unassembled WGS sequence"/>
</dbReference>
<dbReference type="GO" id="GO:0015421">
    <property type="term" value="F:ABC-type oligopeptide transporter activity"/>
    <property type="evidence" value="ECO:0007669"/>
    <property type="project" value="TreeGrafter"/>
</dbReference>
<sequence length="581" mass="65809">MMNKKFSWKHEHWVKPYLAKYKWNFLLAIFLGIVMFFCGGALMFYAGYTIDKAATRPENILMIYVPIVLMRAVGIGRPLFRYLERLVSHNWILRVTSSLRRRLFYIAEKNTSAVGSAFQTGSILSLLTDDIGHLQNLYLRTIFPAILSYLAGFIVVILLGLFSWPLAGIIAILLIMELILVPFFSLLKQASVRSKEKKEKTQLYTEFTDQVLGAGDWKISGRKDAFFNQTKATLKSLGKHEKKSGKFDWARDFVLEFIFGLMAVAILYFTNKNLTYNQEAANYVGAVVLALFPLSDAFIPVGQGIEEWHTYSDSVKHLNGLTVPENHLPHQEYLDPVFVGTLKATDISFTYPGEDYPIIQNFSLTLKRGQKAALIGPSGAGKSTILQLILGDLKPNTGTVTLDKINILSLQKERSKLFSVLNQEPFLFNTTIYENLKMANPDATADQMMEILEKVQLADFINSLPKKLDTEVAEAGARFSGGQKERLALARVLLQDTPIVLLDEPTVGLDPLTEQKLLDLVFDVLKKKTVVWVTHHLQGVKYMNEVLFFKDGKVTMQGNPYELFEHNEHFHQLYLMDQGLI</sequence>
<evidence type="ECO:0000256" key="4">
    <source>
        <dbReference type="ARBA" id="ARBA00022840"/>
    </source>
</evidence>
<gene>
    <name evidence="10" type="primary">cydC</name>
    <name evidence="10" type="ORF">A3Q24_02205</name>
</gene>
<feature type="transmembrane region" description="Helical" evidence="7">
    <location>
        <begin position="142"/>
        <end position="162"/>
    </location>
</feature>
<feature type="domain" description="ABC transporter" evidence="8">
    <location>
        <begin position="342"/>
        <end position="576"/>
    </location>
</feature>
<dbReference type="Pfam" id="PF00005">
    <property type="entry name" value="ABC_tran"/>
    <property type="match status" value="1"/>
</dbReference>
<evidence type="ECO:0000256" key="7">
    <source>
        <dbReference type="SAM" id="Phobius"/>
    </source>
</evidence>
<dbReference type="InterPro" id="IPR039421">
    <property type="entry name" value="Type_1_exporter"/>
</dbReference>
<protein>
    <submittedName>
        <fullName evidence="10">Thiol reductant ABC exporter subunit CydC</fullName>
    </submittedName>
</protein>
<dbReference type="Gene3D" id="3.40.50.300">
    <property type="entry name" value="P-loop containing nucleotide triphosphate hydrolases"/>
    <property type="match status" value="1"/>
</dbReference>
<evidence type="ECO:0000259" key="9">
    <source>
        <dbReference type="PROSITE" id="PS50929"/>
    </source>
</evidence>
<dbReference type="Pfam" id="PF00664">
    <property type="entry name" value="ABC_membrane"/>
    <property type="match status" value="1"/>
</dbReference>
<dbReference type="AlphaFoldDB" id="A0A1Z1N9G2"/>
<name>A0A1Z1N9G2_LACJH</name>
<keyword evidence="2 7" id="KW-0812">Transmembrane</keyword>
<evidence type="ECO:0000313" key="11">
    <source>
        <dbReference type="Proteomes" id="UP000216008"/>
    </source>
</evidence>
<dbReference type="InterPro" id="IPR014223">
    <property type="entry name" value="ABC_CydC/D"/>
</dbReference>
<keyword evidence="5 7" id="KW-1133">Transmembrane helix</keyword>
<dbReference type="EMBL" id="NIBD01000010">
    <property type="protein sequence ID" value="PAB56451.1"/>
    <property type="molecule type" value="Genomic_DNA"/>
</dbReference>
<dbReference type="RefSeq" id="WP_087712564.1">
    <property type="nucleotide sequence ID" value="NZ_CP021703.1"/>
</dbReference>
<dbReference type="InterPro" id="IPR036640">
    <property type="entry name" value="ABC1_TM_sf"/>
</dbReference>
<dbReference type="SUPFAM" id="SSF52540">
    <property type="entry name" value="P-loop containing nucleoside triphosphate hydrolases"/>
    <property type="match status" value="1"/>
</dbReference>
<organism evidence="10 11">
    <name type="scientific">Lactobacillus johnsonii</name>
    <dbReference type="NCBI Taxonomy" id="33959"/>
    <lineage>
        <taxon>Bacteria</taxon>
        <taxon>Bacillati</taxon>
        <taxon>Bacillota</taxon>
        <taxon>Bacilli</taxon>
        <taxon>Lactobacillales</taxon>
        <taxon>Lactobacillaceae</taxon>
        <taxon>Lactobacillus</taxon>
    </lineage>
</organism>
<dbReference type="GO" id="GO:0005886">
    <property type="term" value="C:plasma membrane"/>
    <property type="evidence" value="ECO:0007669"/>
    <property type="project" value="UniProtKB-SubCell"/>
</dbReference>
<dbReference type="InterPro" id="IPR003439">
    <property type="entry name" value="ABC_transporter-like_ATP-bd"/>
</dbReference>
<dbReference type="InterPro" id="IPR003593">
    <property type="entry name" value="AAA+_ATPase"/>
</dbReference>
<proteinExistence type="predicted"/>
<keyword evidence="4" id="KW-0067">ATP-binding</keyword>
<keyword evidence="3" id="KW-0547">Nucleotide-binding</keyword>
<dbReference type="PROSITE" id="PS50929">
    <property type="entry name" value="ABC_TM1F"/>
    <property type="match status" value="1"/>
</dbReference>
<dbReference type="GO" id="GO:0016887">
    <property type="term" value="F:ATP hydrolysis activity"/>
    <property type="evidence" value="ECO:0007669"/>
    <property type="project" value="InterPro"/>
</dbReference>
<dbReference type="PROSITE" id="PS50893">
    <property type="entry name" value="ABC_TRANSPORTER_2"/>
    <property type="match status" value="1"/>
</dbReference>
<dbReference type="GO" id="GO:0005524">
    <property type="term" value="F:ATP binding"/>
    <property type="evidence" value="ECO:0007669"/>
    <property type="project" value="UniProtKB-KW"/>
</dbReference>
<feature type="transmembrane region" description="Helical" evidence="7">
    <location>
        <begin position="168"/>
        <end position="187"/>
    </location>
</feature>
<dbReference type="CDD" id="cd03247">
    <property type="entry name" value="ABCC_cytochrome_bd"/>
    <property type="match status" value="1"/>
</dbReference>
<dbReference type="PANTHER" id="PTHR43394">
    <property type="entry name" value="ATP-DEPENDENT PERMEASE MDL1, MITOCHONDRIAL"/>
    <property type="match status" value="1"/>
</dbReference>
<dbReference type="GO" id="GO:0034775">
    <property type="term" value="P:glutathione transmembrane transport"/>
    <property type="evidence" value="ECO:0007669"/>
    <property type="project" value="InterPro"/>
</dbReference>
<feature type="transmembrane region" description="Helical" evidence="7">
    <location>
        <begin position="21"/>
        <end position="48"/>
    </location>
</feature>
<dbReference type="SMART" id="SM00382">
    <property type="entry name" value="AAA"/>
    <property type="match status" value="1"/>
</dbReference>
<feature type="domain" description="ABC transmembrane type-1" evidence="9">
    <location>
        <begin position="26"/>
        <end position="310"/>
    </location>
</feature>
<evidence type="ECO:0000256" key="2">
    <source>
        <dbReference type="ARBA" id="ARBA00022692"/>
    </source>
</evidence>
<evidence type="ECO:0000256" key="1">
    <source>
        <dbReference type="ARBA" id="ARBA00004651"/>
    </source>
</evidence>
<feature type="transmembrane region" description="Helical" evidence="7">
    <location>
        <begin position="60"/>
        <end position="80"/>
    </location>
</feature>
<dbReference type="InterPro" id="IPR027417">
    <property type="entry name" value="P-loop_NTPase"/>
</dbReference>
<evidence type="ECO:0000256" key="6">
    <source>
        <dbReference type="ARBA" id="ARBA00023136"/>
    </source>
</evidence>
<dbReference type="NCBIfam" id="TIGR02868">
    <property type="entry name" value="CydC"/>
    <property type="match status" value="1"/>
</dbReference>
<evidence type="ECO:0000259" key="8">
    <source>
        <dbReference type="PROSITE" id="PS50893"/>
    </source>
</evidence>
<comment type="caution">
    <text evidence="10">The sequence shown here is derived from an EMBL/GenBank/DDBJ whole genome shotgun (WGS) entry which is preliminary data.</text>
</comment>
<dbReference type="InterPro" id="IPR011527">
    <property type="entry name" value="ABC1_TM_dom"/>
</dbReference>
<evidence type="ECO:0000313" key="10">
    <source>
        <dbReference type="EMBL" id="PAB56451.1"/>
    </source>
</evidence>
<comment type="subcellular location">
    <subcellularLocation>
        <location evidence="1">Cell membrane</location>
        <topology evidence="1">Multi-pass membrane protein</topology>
    </subcellularLocation>
</comment>
<dbReference type="Gene3D" id="1.20.1560.10">
    <property type="entry name" value="ABC transporter type 1, transmembrane domain"/>
    <property type="match status" value="1"/>
</dbReference>
<dbReference type="GO" id="GO:0045454">
    <property type="term" value="P:cell redox homeostasis"/>
    <property type="evidence" value="ECO:0007669"/>
    <property type="project" value="InterPro"/>
</dbReference>
<keyword evidence="6 7" id="KW-0472">Membrane</keyword>
<evidence type="ECO:0000256" key="5">
    <source>
        <dbReference type="ARBA" id="ARBA00022989"/>
    </source>
</evidence>
<accession>A0A1Z1N9G2</accession>